<dbReference type="Proteomes" id="UP000050640">
    <property type="component" value="Unplaced"/>
</dbReference>
<evidence type="ECO:0000256" key="2">
    <source>
        <dbReference type="SAM" id="MobiDB-lite"/>
    </source>
</evidence>
<dbReference type="GO" id="GO:0042302">
    <property type="term" value="F:structural constituent of cuticle"/>
    <property type="evidence" value="ECO:0007669"/>
    <property type="project" value="InterPro"/>
</dbReference>
<evidence type="ECO:0000256" key="3">
    <source>
        <dbReference type="SAM" id="Phobius"/>
    </source>
</evidence>
<dbReference type="AlphaFoldDB" id="A0A0R3RTA6"/>
<dbReference type="SMART" id="SM01088">
    <property type="entry name" value="Col_cuticle_N"/>
    <property type="match status" value="1"/>
</dbReference>
<accession>A0A0R3RTA6</accession>
<reference evidence="6" key="1">
    <citation type="submission" date="2017-02" db="UniProtKB">
        <authorList>
            <consortium name="WormBaseParasite"/>
        </authorList>
    </citation>
    <scope>IDENTIFICATION</scope>
</reference>
<evidence type="ECO:0000256" key="1">
    <source>
        <dbReference type="ARBA" id="ARBA00022737"/>
    </source>
</evidence>
<protein>
    <submittedName>
        <fullName evidence="6">Col_cuticle_N domain-containing protein</fullName>
    </submittedName>
</protein>
<dbReference type="InterPro" id="IPR002486">
    <property type="entry name" value="Col_cuticle_N"/>
</dbReference>
<keyword evidence="5" id="KW-1185">Reference proteome</keyword>
<feature type="transmembrane region" description="Helical" evidence="3">
    <location>
        <begin position="6"/>
        <end position="26"/>
    </location>
</feature>
<dbReference type="STRING" id="1147741.A0A0R3RTA6"/>
<evidence type="ECO:0000259" key="4">
    <source>
        <dbReference type="SMART" id="SM01088"/>
    </source>
</evidence>
<keyword evidence="3" id="KW-0812">Transmembrane</keyword>
<evidence type="ECO:0000313" key="6">
    <source>
        <dbReference type="WBParaSite" id="EEL_0000518201-mRNA-1"/>
    </source>
</evidence>
<feature type="region of interest" description="Disordered" evidence="2">
    <location>
        <begin position="83"/>
        <end position="103"/>
    </location>
</feature>
<proteinExistence type="predicted"/>
<name>A0A0R3RTA6_9BILA</name>
<keyword evidence="1" id="KW-0677">Repeat</keyword>
<keyword evidence="3" id="KW-0472">Membrane</keyword>
<keyword evidence="3" id="KW-1133">Transmembrane helix</keyword>
<sequence>MTVAHSIAYSAIVLSLLSFTICICSLRGLASRINAINAEIVEEVMEFRGMENYIRGEYRYRMASTSFANVRVARQTPQCQCNPNNHCPPGPPGPPGLRGQDGTPVTEIVAQKSFVITRHFAGFPGPPGA</sequence>
<feature type="domain" description="Nematode cuticle collagen N-terminal" evidence="4">
    <location>
        <begin position="6"/>
        <end position="58"/>
    </location>
</feature>
<dbReference type="WBParaSite" id="EEL_0000518201-mRNA-1">
    <property type="protein sequence ID" value="EEL_0000518201-mRNA-1"/>
    <property type="gene ID" value="EEL_0000518201"/>
</dbReference>
<feature type="compositionally biased region" description="Pro residues" evidence="2">
    <location>
        <begin position="86"/>
        <end position="95"/>
    </location>
</feature>
<organism evidence="5 6">
    <name type="scientific">Elaeophora elaphi</name>
    <dbReference type="NCBI Taxonomy" id="1147741"/>
    <lineage>
        <taxon>Eukaryota</taxon>
        <taxon>Metazoa</taxon>
        <taxon>Ecdysozoa</taxon>
        <taxon>Nematoda</taxon>
        <taxon>Chromadorea</taxon>
        <taxon>Rhabditida</taxon>
        <taxon>Spirurina</taxon>
        <taxon>Spiruromorpha</taxon>
        <taxon>Filarioidea</taxon>
        <taxon>Onchocercidae</taxon>
        <taxon>Elaeophora</taxon>
    </lineage>
</organism>
<evidence type="ECO:0000313" key="5">
    <source>
        <dbReference type="Proteomes" id="UP000050640"/>
    </source>
</evidence>